<comment type="subcellular location">
    <subcellularLocation>
        <location evidence="1">Nucleus</location>
    </subcellularLocation>
</comment>
<feature type="region of interest" description="Disordered" evidence="5">
    <location>
        <begin position="619"/>
        <end position="655"/>
    </location>
</feature>
<organism evidence="6">
    <name type="scientific">Schistocephalus solidus</name>
    <name type="common">Tapeworm</name>
    <dbReference type="NCBI Taxonomy" id="70667"/>
    <lineage>
        <taxon>Eukaryota</taxon>
        <taxon>Metazoa</taxon>
        <taxon>Spiralia</taxon>
        <taxon>Lophotrochozoa</taxon>
        <taxon>Platyhelminthes</taxon>
        <taxon>Cestoda</taxon>
        <taxon>Eucestoda</taxon>
        <taxon>Diphyllobothriidea</taxon>
        <taxon>Diphyllobothriidae</taxon>
        <taxon>Schistocephalus</taxon>
    </lineage>
</organism>
<dbReference type="GO" id="GO:0000972">
    <property type="term" value="P:transcription-dependent tethering of RNA polymerase II gene DNA at nuclear periphery"/>
    <property type="evidence" value="ECO:0007669"/>
    <property type="project" value="TreeGrafter"/>
</dbReference>
<dbReference type="Gene3D" id="1.20.58.1380">
    <property type="match status" value="1"/>
</dbReference>
<dbReference type="GO" id="GO:0006606">
    <property type="term" value="P:protein import into nucleus"/>
    <property type="evidence" value="ECO:0007669"/>
    <property type="project" value="TreeGrafter"/>
</dbReference>
<evidence type="ECO:0000313" key="6">
    <source>
        <dbReference type="EMBL" id="JAP42517.1"/>
    </source>
</evidence>
<evidence type="ECO:0000256" key="2">
    <source>
        <dbReference type="ARBA" id="ARBA00005569"/>
    </source>
</evidence>
<dbReference type="GO" id="GO:0017056">
    <property type="term" value="F:structural constituent of nuclear pore"/>
    <property type="evidence" value="ECO:0007669"/>
    <property type="project" value="InterPro"/>
</dbReference>
<dbReference type="InterPro" id="IPR015943">
    <property type="entry name" value="WD40/YVTN_repeat-like_dom_sf"/>
</dbReference>
<protein>
    <submittedName>
        <fullName evidence="6">Uncharacterized protein</fullName>
    </submittedName>
</protein>
<evidence type="ECO:0000256" key="3">
    <source>
        <dbReference type="ARBA" id="ARBA00022448"/>
    </source>
</evidence>
<feature type="non-terminal residue" evidence="6">
    <location>
        <position position="1"/>
    </location>
</feature>
<dbReference type="Gene3D" id="1.25.40.700">
    <property type="match status" value="1"/>
</dbReference>
<feature type="region of interest" description="Disordered" evidence="5">
    <location>
        <begin position="1075"/>
        <end position="1115"/>
    </location>
</feature>
<evidence type="ECO:0000256" key="1">
    <source>
        <dbReference type="ARBA" id="ARBA00004123"/>
    </source>
</evidence>
<gene>
    <name evidence="6" type="ORF">TR104655</name>
</gene>
<dbReference type="SUPFAM" id="SSF117289">
    <property type="entry name" value="Nucleoporin domain"/>
    <property type="match status" value="1"/>
</dbReference>
<reference evidence="6" key="1">
    <citation type="submission" date="2016-01" db="EMBL/GenBank/DDBJ databases">
        <title>Reference transcriptome for the parasite Schistocephalus solidus: insights into the molecular evolution of parasitism.</title>
        <authorList>
            <person name="Hebert F.O."/>
            <person name="Grambauer S."/>
            <person name="Barber I."/>
            <person name="Landry C.R."/>
            <person name="Aubin-Horth N."/>
        </authorList>
    </citation>
    <scope>NUCLEOTIDE SEQUENCE</scope>
</reference>
<dbReference type="PANTHER" id="PTHR13405:SF11">
    <property type="entry name" value="NUCLEAR PORE COMPLEX PROTEIN NUP133"/>
    <property type="match status" value="1"/>
</dbReference>
<dbReference type="EMBL" id="GEEE01020708">
    <property type="protein sequence ID" value="JAP42517.1"/>
    <property type="molecule type" value="Transcribed_RNA"/>
</dbReference>
<sequence>QPQLSTGCRSFDLLGLTDDEPWVSSRLTCLSFEAVTSDSGSNLTPTLLACVSTDGMLRVWQRIHRRNDFMDSDLEIQSHPNEVAHSLEPGPIPGTFLLATSFGRIFGIDARFPQAGISARLIPRPGDSEGKSSEAAPHPRRDAANSSLLSGLSRRVSSIFSYASIRVTTTLSVGVSEKGQCELVRFITHQLSSGEDNRVRQFFCLAAIMFQHQLEVWRVLEDFSSVVLLKLDFAKDLPLFNSIRQPAVAVVPLDLAFSSAYVHPHSTPALHLLLRSADAESQTPCLCLVSLGKRERASSDHWVYAETAAVVLEEGGSEKEDADLRLVLPDSSAESTYPCLLAVVHWLKKSSACVFEVATGRSVVHVTVNSQTNATTANELIVVQGCNQKPALFVFVTRQSGVHCLLADPSVATSCCSELEKLDFSLRTSDTECSITENPSADPIYDFFSRTAIVFWLGYEHEAERRVRRFFRKNRSSMRASTGGTDVAEAFLCLARRIIDSRPSGDTRWRSTGFSSAASAVLDDTASSLGSTATLGPLESTDEATFDFARPQAFPSGLLTENEEAERHALSPLAARFAAKHLGLKRLAFFWRLTDEFAAPSLLPLASVALLLLGGEEEAEMNTDGQEEETTKVENRGLHSRRRLAGQKDEGDDDPLYLVQESSGTRLHWDPPHLTEKELEILNSVTVAQLEQALGEGTGCCGGPTTHVLNAFLVADELVEFVRTLHSRLRRDKSQQFVHQLFSKVVQCSGYFGPDLLSNLSPQDIFWQSISLAPRFIIALGARVRTDFGDMQDRLDSLTPGQDPAALLTPLRTAAQLLTTCLSAAVTHRAKFLPTLRSSLSSSSHGYADLDHELPCWITDAAPFGVGDTLLNLFDLLVSWGSPKIDMDSPEGERRKADALLPSGDIECACQAVELASILLRAAYQRVAWMRQQQKQFPDAAADGNAFRALVRRRRLEVWFARLRSHLISDIAYRLKRPESALSLAEKFLDREQIVALCDLLDRNLQENASVDALSPDATGCTSSLRRHDNLARLLSRLPADLQLANYALQWHYERGEKARVQSLLTLLQQLEAAGPTTEMRDAEEGKEEEEATEPSLKRARHPSLPSKEHDLALSQTLKPTPTTRLPVSKRPCQSSAAHTGDLVTRFLSSAETRDYAWLHHLGRGAYLQAAQDLYSAGLAEGELLGRRRTLFSLSKLAQIAGDAKTTQGRRVIAVNDHPPQHRYFGDGFEAFPSPLSTVTSSAKQPENRVNANLEKIDFHLEAISYQADLTKSLLPPTGEGDMSCGRVMSLSHVARLYVSGARPLSTGSPVSSVEFATTGRPGLLEFCRALRLSELLLLIPTAESQAAVLESEHADLLLYIWSQAIKMDSWKRAESDDEAIAISEGTFFYSLLYHCLLSGSPISQNFPPIDDLLAYGKLASLSENAWFSSAIKNCYNHAVAKASEVHCLDPITVSVTS</sequence>
<dbReference type="GO" id="GO:0031080">
    <property type="term" value="C:nuclear pore outer ring"/>
    <property type="evidence" value="ECO:0007669"/>
    <property type="project" value="TreeGrafter"/>
</dbReference>
<keyword evidence="3" id="KW-0813">Transport</keyword>
<dbReference type="Gene3D" id="2.130.10.10">
    <property type="entry name" value="YVTN repeat-like/Quinoprotein amine dehydrogenase"/>
    <property type="match status" value="1"/>
</dbReference>
<feature type="compositionally biased region" description="Acidic residues" evidence="5">
    <location>
        <begin position="619"/>
        <end position="628"/>
    </location>
</feature>
<feature type="compositionally biased region" description="Basic and acidic residues" evidence="5">
    <location>
        <begin position="126"/>
        <end position="143"/>
    </location>
</feature>
<proteinExistence type="inferred from homology"/>
<keyword evidence="4" id="KW-0539">Nucleus</keyword>
<comment type="similarity">
    <text evidence="2">Belongs to the nucleoporin Nup133 family.</text>
</comment>
<name>A0A0X3NY84_SCHSO</name>
<evidence type="ECO:0000256" key="5">
    <source>
        <dbReference type="SAM" id="MobiDB-lite"/>
    </source>
</evidence>
<accession>A0A0X3NY84</accession>
<dbReference type="GO" id="GO:0016973">
    <property type="term" value="P:poly(A)+ mRNA export from nucleus"/>
    <property type="evidence" value="ECO:0007669"/>
    <property type="project" value="TreeGrafter"/>
</dbReference>
<dbReference type="InterPro" id="IPR037624">
    <property type="entry name" value="Nup133-like"/>
</dbReference>
<dbReference type="PANTHER" id="PTHR13405">
    <property type="entry name" value="NUCLEAR PORE COMPLEX PROTEIN NUP133"/>
    <property type="match status" value="1"/>
</dbReference>
<evidence type="ECO:0000256" key="4">
    <source>
        <dbReference type="ARBA" id="ARBA00023242"/>
    </source>
</evidence>
<feature type="region of interest" description="Disordered" evidence="5">
    <location>
        <begin position="120"/>
        <end position="147"/>
    </location>
</feature>